<dbReference type="InterPro" id="IPR036366">
    <property type="entry name" value="PGBDSf"/>
</dbReference>
<dbReference type="SMART" id="SM00382">
    <property type="entry name" value="AAA"/>
    <property type="match status" value="1"/>
</dbReference>
<dbReference type="GO" id="GO:0016887">
    <property type="term" value="F:ATP hydrolysis activity"/>
    <property type="evidence" value="ECO:0007669"/>
    <property type="project" value="InterPro"/>
</dbReference>
<evidence type="ECO:0000313" key="3">
    <source>
        <dbReference type="Proteomes" id="UP000297258"/>
    </source>
</evidence>
<organism evidence="2 3">
    <name type="scientific">Massilia horti</name>
    <dbReference type="NCBI Taxonomy" id="2562153"/>
    <lineage>
        <taxon>Bacteria</taxon>
        <taxon>Pseudomonadati</taxon>
        <taxon>Pseudomonadota</taxon>
        <taxon>Betaproteobacteria</taxon>
        <taxon>Burkholderiales</taxon>
        <taxon>Oxalobacteraceae</taxon>
        <taxon>Telluria group</taxon>
        <taxon>Massilia</taxon>
    </lineage>
</organism>
<dbReference type="InterPro" id="IPR036365">
    <property type="entry name" value="PGBD-like_sf"/>
</dbReference>
<dbReference type="InterPro" id="IPR052026">
    <property type="entry name" value="ExeA_AAA_ATPase_DNA-bind"/>
</dbReference>
<dbReference type="AlphaFoldDB" id="A0A4Y9SSY4"/>
<feature type="domain" description="AAA+ ATPase" evidence="1">
    <location>
        <begin position="42"/>
        <end position="187"/>
    </location>
</feature>
<dbReference type="InterPro" id="IPR002477">
    <property type="entry name" value="Peptidoglycan-bd-like"/>
</dbReference>
<dbReference type="Gene3D" id="3.90.70.10">
    <property type="entry name" value="Cysteine proteinases"/>
    <property type="match status" value="1"/>
</dbReference>
<dbReference type="Gene3D" id="1.10.101.10">
    <property type="entry name" value="PGBD-like superfamily/PGBD"/>
    <property type="match status" value="1"/>
</dbReference>
<dbReference type="InterPro" id="IPR049945">
    <property type="entry name" value="AAA_22"/>
</dbReference>
<dbReference type="InterPro" id="IPR003593">
    <property type="entry name" value="AAA+_ATPase"/>
</dbReference>
<evidence type="ECO:0000259" key="1">
    <source>
        <dbReference type="SMART" id="SM00382"/>
    </source>
</evidence>
<evidence type="ECO:0000313" key="2">
    <source>
        <dbReference type="EMBL" id="TFW29585.1"/>
    </source>
</evidence>
<dbReference type="InterPro" id="IPR027417">
    <property type="entry name" value="P-loop_NTPase"/>
</dbReference>
<proteinExistence type="predicted"/>
<dbReference type="Pfam" id="PF01471">
    <property type="entry name" value="PG_binding_1"/>
    <property type="match status" value="1"/>
</dbReference>
<dbReference type="Gene3D" id="3.40.50.300">
    <property type="entry name" value="P-loop containing nucleotide triphosphate hydrolases"/>
    <property type="match status" value="1"/>
</dbReference>
<dbReference type="PANTHER" id="PTHR35894">
    <property type="entry name" value="GENERAL SECRETION PATHWAY PROTEIN A-RELATED"/>
    <property type="match status" value="1"/>
</dbReference>
<reference evidence="2 3" key="1">
    <citation type="submission" date="2019-03" db="EMBL/GenBank/DDBJ databases">
        <title>Draft genome of Massilia hortus sp. nov., a novel bacterial species of the Oxalobacteraceae family.</title>
        <authorList>
            <person name="Peta V."/>
            <person name="Raths R."/>
            <person name="Bucking H."/>
        </authorList>
    </citation>
    <scope>NUCLEOTIDE SEQUENCE [LARGE SCALE GENOMIC DNA]</scope>
    <source>
        <strain evidence="2 3">ONC3</strain>
    </source>
</reference>
<dbReference type="Proteomes" id="UP000297258">
    <property type="component" value="Unassembled WGS sequence"/>
</dbReference>
<dbReference type="Pfam" id="PF13401">
    <property type="entry name" value="AAA_22"/>
    <property type="match status" value="1"/>
</dbReference>
<dbReference type="SUPFAM" id="SSF52540">
    <property type="entry name" value="P-loop containing nucleoside triphosphate hydrolases"/>
    <property type="match status" value="1"/>
</dbReference>
<comment type="caution">
    <text evidence="2">The sequence shown here is derived from an EMBL/GenBank/DDBJ whole genome shotgun (WGS) entry which is preliminary data.</text>
</comment>
<dbReference type="PANTHER" id="PTHR35894:SF1">
    <property type="entry name" value="PHOSPHORIBULOKINASE _ URIDINE KINASE FAMILY"/>
    <property type="match status" value="1"/>
</dbReference>
<name>A0A4Y9SSY4_9BURK</name>
<sequence>MYTNYFSLKQQPFSIAPDPRYLFMSERHREALAHLLYGIGSGGGFVLLTGEIGAGKTTVCRCFIEQVPENCRLAYIFNPRLTVEELLQTICDEFHVAAPSGTGSVKGYIDAINRYLLESHAQGSNNVLVIDEAQNLSPAVLEQLRLLTNLETSERKLLQIILIGQPELRVMLARPELEQLAQRVIARYHLGPLSEEEVGAYVAHRLAVAGVTGAGPIPAALTPLIHKLTHGVPRRINLLCDRALLGAYVENSREVTRAILRRAAGEVFAGEGAAARAAGLRWPLVVGGVLAVAALSAAAAWQAFPREEPHAVTAKPPAATPAPRVVPAAQQSVTRAVPSGHARESEALRELALLWGQAVPPVQSCEAAPKLNLRCLQGRGGLYELRLLDRPAVVVLRDGQRTSYAVLVAMDERSVTLGVGDQRQKFELAAFVPRFGGEFTTLWKVPRGFRDEVTAGDQGPDVDWIAARLAQLNSAPAPAIDQPFDKRTQAWLLTFQSKQNLKADGVAGPRTYMRLNQLSGVDEPRLLAAAGTGK</sequence>
<dbReference type="EMBL" id="SPUM01000123">
    <property type="protein sequence ID" value="TFW29585.1"/>
    <property type="molecule type" value="Genomic_DNA"/>
</dbReference>
<dbReference type="OrthoDB" id="9783370at2"/>
<dbReference type="RefSeq" id="WP_135191172.1">
    <property type="nucleotide sequence ID" value="NZ_SPUM01000123.1"/>
</dbReference>
<gene>
    <name evidence="2" type="ORF">E4O92_18765</name>
</gene>
<protein>
    <submittedName>
        <fullName evidence="2">Peptidoglycan-binding protein</fullName>
    </submittedName>
</protein>
<accession>A0A4Y9SSY4</accession>
<keyword evidence="3" id="KW-1185">Reference proteome</keyword>
<dbReference type="SUPFAM" id="SSF47090">
    <property type="entry name" value="PGBD-like"/>
    <property type="match status" value="1"/>
</dbReference>